<dbReference type="EMBL" id="QFGA01000003">
    <property type="protein sequence ID" value="TEB04649.1"/>
    <property type="molecule type" value="Genomic_DNA"/>
</dbReference>
<dbReference type="GO" id="GO:0004424">
    <property type="term" value="F:imidazoleglycerol-phosphate dehydratase activity"/>
    <property type="evidence" value="ECO:0007669"/>
    <property type="project" value="UniProtKB-UniRule"/>
</dbReference>
<dbReference type="RefSeq" id="WP_190258993.1">
    <property type="nucleotide sequence ID" value="NZ_QFGA01000003.1"/>
</dbReference>
<dbReference type="InterPro" id="IPR020568">
    <property type="entry name" value="Ribosomal_Su5_D2-typ_SF"/>
</dbReference>
<keyword evidence="9" id="KW-1185">Reference proteome</keyword>
<evidence type="ECO:0000256" key="7">
    <source>
        <dbReference type="RuleBase" id="RU000599"/>
    </source>
</evidence>
<dbReference type="NCBIfam" id="NF002114">
    <property type="entry name" value="PRK00951.2-4"/>
    <property type="match status" value="1"/>
</dbReference>
<dbReference type="InterPro" id="IPR000807">
    <property type="entry name" value="ImidazoleglycerolP_deHydtase"/>
</dbReference>
<evidence type="ECO:0000313" key="9">
    <source>
        <dbReference type="Proteomes" id="UP000298324"/>
    </source>
</evidence>
<organism evidence="8 9">
    <name type="scientific">Pelotomaculum schinkii</name>
    <dbReference type="NCBI Taxonomy" id="78350"/>
    <lineage>
        <taxon>Bacteria</taxon>
        <taxon>Bacillati</taxon>
        <taxon>Bacillota</taxon>
        <taxon>Clostridia</taxon>
        <taxon>Eubacteriales</taxon>
        <taxon>Desulfotomaculaceae</taxon>
        <taxon>Pelotomaculum</taxon>
    </lineage>
</organism>
<dbReference type="EC" id="4.2.1.19" evidence="6 7"/>
<gene>
    <name evidence="6 8" type="primary">hisB</name>
    <name evidence="8" type="ORF">Psch_03411</name>
</gene>
<dbReference type="SUPFAM" id="SSF54211">
    <property type="entry name" value="Ribosomal protein S5 domain 2-like"/>
    <property type="match status" value="2"/>
</dbReference>
<evidence type="ECO:0000256" key="2">
    <source>
        <dbReference type="ARBA" id="ARBA00016664"/>
    </source>
</evidence>
<dbReference type="InterPro" id="IPR020565">
    <property type="entry name" value="ImidazoleglycerP_deHydtase_CS"/>
</dbReference>
<sequence length="195" mass="21328">MSEPRESLVNRKTLETEVNISFSLDGEGVYFVNTGQPFFDHMLELFCKHSSFNMELTARGDLAVDGHHTVEDVGLCLGLAIKRALGEKHGIKRYGYAIIPMDEALAMVAVDLSGRGFLAFDAPMPAARVGEFETELVQEFFRALAVSGEFTLHIRLLAGTNTHHIIEAIFKGLARVLKDATTYVGGGIPSTKGEL</sequence>
<dbReference type="Gene3D" id="3.30.230.40">
    <property type="entry name" value="Imidazole glycerol phosphate dehydratase, domain 1"/>
    <property type="match status" value="2"/>
</dbReference>
<dbReference type="InterPro" id="IPR038494">
    <property type="entry name" value="IGPD_sf"/>
</dbReference>
<dbReference type="FunFam" id="3.30.230.40:FF:000003">
    <property type="entry name" value="Imidazoleglycerol-phosphate dehydratase HisB"/>
    <property type="match status" value="1"/>
</dbReference>
<keyword evidence="5 6" id="KW-0456">Lyase</keyword>
<dbReference type="GO" id="GO:0000105">
    <property type="term" value="P:L-histidine biosynthetic process"/>
    <property type="evidence" value="ECO:0007669"/>
    <property type="project" value="UniProtKB-UniRule"/>
</dbReference>
<dbReference type="PROSITE" id="PS00955">
    <property type="entry name" value="IGP_DEHYDRATASE_2"/>
    <property type="match status" value="1"/>
</dbReference>
<comment type="similarity">
    <text evidence="6 7">Belongs to the imidazoleglycerol-phosphate dehydratase family.</text>
</comment>
<comment type="pathway">
    <text evidence="1 6 7">Amino-acid biosynthesis; L-histidine biosynthesis; L-histidine from 5-phospho-alpha-D-ribose 1-diphosphate: step 6/9.</text>
</comment>
<dbReference type="Proteomes" id="UP000298324">
    <property type="component" value="Unassembled WGS sequence"/>
</dbReference>
<evidence type="ECO:0000256" key="1">
    <source>
        <dbReference type="ARBA" id="ARBA00005047"/>
    </source>
</evidence>
<keyword evidence="6" id="KW-0963">Cytoplasm</keyword>
<comment type="caution">
    <text evidence="8">The sequence shown here is derived from an EMBL/GenBank/DDBJ whole genome shotgun (WGS) entry which is preliminary data.</text>
</comment>
<dbReference type="PANTHER" id="PTHR23133:SF2">
    <property type="entry name" value="IMIDAZOLEGLYCEROL-PHOSPHATE DEHYDRATASE"/>
    <property type="match status" value="1"/>
</dbReference>
<evidence type="ECO:0000256" key="4">
    <source>
        <dbReference type="ARBA" id="ARBA00023102"/>
    </source>
</evidence>
<comment type="subcellular location">
    <subcellularLocation>
        <location evidence="6 7">Cytoplasm</location>
    </subcellularLocation>
</comment>
<evidence type="ECO:0000256" key="5">
    <source>
        <dbReference type="ARBA" id="ARBA00023239"/>
    </source>
</evidence>
<dbReference type="Pfam" id="PF00475">
    <property type="entry name" value="IGPD"/>
    <property type="match status" value="1"/>
</dbReference>
<dbReference type="FunFam" id="3.30.230.40:FF:000001">
    <property type="entry name" value="Imidazoleglycerol-phosphate dehydratase HisB"/>
    <property type="match status" value="1"/>
</dbReference>
<keyword evidence="4 6" id="KW-0368">Histidine biosynthesis</keyword>
<dbReference type="AlphaFoldDB" id="A0A4Y7R7F4"/>
<dbReference type="NCBIfam" id="NF002111">
    <property type="entry name" value="PRK00951.2-1"/>
    <property type="match status" value="1"/>
</dbReference>
<dbReference type="PANTHER" id="PTHR23133">
    <property type="entry name" value="IMIDAZOLEGLYCEROL-PHOSPHATE DEHYDRATASE HIS7"/>
    <property type="match status" value="1"/>
</dbReference>
<evidence type="ECO:0000256" key="3">
    <source>
        <dbReference type="ARBA" id="ARBA00022605"/>
    </source>
</evidence>
<evidence type="ECO:0000256" key="6">
    <source>
        <dbReference type="HAMAP-Rule" id="MF_00076"/>
    </source>
</evidence>
<reference evidence="8 9" key="1">
    <citation type="journal article" date="2018" name="Environ. Microbiol.">
        <title>Novel energy conservation strategies and behaviour of Pelotomaculum schinkii driving syntrophic propionate catabolism.</title>
        <authorList>
            <person name="Hidalgo-Ahumada C.A.P."/>
            <person name="Nobu M.K."/>
            <person name="Narihiro T."/>
            <person name="Tamaki H."/>
            <person name="Liu W.T."/>
            <person name="Kamagata Y."/>
            <person name="Stams A.J.M."/>
            <person name="Imachi H."/>
            <person name="Sousa D.Z."/>
        </authorList>
    </citation>
    <scope>NUCLEOTIDE SEQUENCE [LARGE SCALE GENOMIC DNA]</scope>
    <source>
        <strain evidence="8 9">HH</strain>
    </source>
</reference>
<dbReference type="UniPathway" id="UPA00031">
    <property type="reaction ID" value="UER00011"/>
</dbReference>
<evidence type="ECO:0000313" key="8">
    <source>
        <dbReference type="EMBL" id="TEB04649.1"/>
    </source>
</evidence>
<dbReference type="PROSITE" id="PS00954">
    <property type="entry name" value="IGP_DEHYDRATASE_1"/>
    <property type="match status" value="1"/>
</dbReference>
<dbReference type="CDD" id="cd07914">
    <property type="entry name" value="IGPD"/>
    <property type="match status" value="1"/>
</dbReference>
<dbReference type="HAMAP" id="MF_00076">
    <property type="entry name" value="HisB"/>
    <property type="match status" value="1"/>
</dbReference>
<comment type="catalytic activity">
    <reaction evidence="6 7">
        <text>D-erythro-1-(imidazol-4-yl)glycerol 3-phosphate = 3-(imidazol-4-yl)-2-oxopropyl phosphate + H2O</text>
        <dbReference type="Rhea" id="RHEA:11040"/>
        <dbReference type="ChEBI" id="CHEBI:15377"/>
        <dbReference type="ChEBI" id="CHEBI:57766"/>
        <dbReference type="ChEBI" id="CHEBI:58278"/>
        <dbReference type="EC" id="4.2.1.19"/>
    </reaction>
</comment>
<keyword evidence="3 6" id="KW-0028">Amino-acid biosynthesis</keyword>
<name>A0A4Y7R7F4_9FIRM</name>
<proteinExistence type="inferred from homology"/>
<dbReference type="GO" id="GO:0005737">
    <property type="term" value="C:cytoplasm"/>
    <property type="evidence" value="ECO:0007669"/>
    <property type="project" value="UniProtKB-SubCell"/>
</dbReference>
<protein>
    <recommendedName>
        <fullName evidence="2 6">Imidazoleglycerol-phosphate dehydratase</fullName>
        <shortName evidence="6">IGPD</shortName>
        <ecNumber evidence="6 7">4.2.1.19</ecNumber>
    </recommendedName>
</protein>
<accession>A0A4Y7R7F4</accession>